<evidence type="ECO:0000313" key="2">
    <source>
        <dbReference type="EMBL" id="ORD97179.1"/>
    </source>
</evidence>
<keyword evidence="1" id="KW-0812">Transmembrane</keyword>
<comment type="caution">
    <text evidence="2">The sequence shown here is derived from an EMBL/GenBank/DDBJ whole genome shotgun (WGS) entry which is preliminary data.</text>
</comment>
<accession>A0A1X0QBK7</accession>
<protein>
    <submittedName>
        <fullName evidence="2">Uncharacterized protein</fullName>
    </submittedName>
</protein>
<keyword evidence="3" id="KW-1185">Reference proteome</keyword>
<dbReference type="AlphaFoldDB" id="A0A1X0QBK7"/>
<keyword evidence="1" id="KW-0472">Membrane</keyword>
<dbReference type="VEuPathDB" id="MicrosporidiaDB:HERIO_955"/>
<dbReference type="Proteomes" id="UP000192356">
    <property type="component" value="Unassembled WGS sequence"/>
</dbReference>
<feature type="transmembrane region" description="Helical" evidence="1">
    <location>
        <begin position="6"/>
        <end position="23"/>
    </location>
</feature>
<evidence type="ECO:0000256" key="1">
    <source>
        <dbReference type="SAM" id="Phobius"/>
    </source>
</evidence>
<evidence type="ECO:0000313" key="3">
    <source>
        <dbReference type="Proteomes" id="UP000192356"/>
    </source>
</evidence>
<reference evidence="2 3" key="1">
    <citation type="journal article" date="2017" name="Environ. Microbiol.">
        <title>Decay of the glycolytic pathway and adaptation to intranuclear parasitism within Enterocytozoonidae microsporidia.</title>
        <authorList>
            <person name="Wiredu Boakye D."/>
            <person name="Jaroenlak P."/>
            <person name="Prachumwat A."/>
            <person name="Williams T.A."/>
            <person name="Bateman K.S."/>
            <person name="Itsathitphaisarn O."/>
            <person name="Sritunyalucksana K."/>
            <person name="Paszkiewicz K.H."/>
            <person name="Moore K.A."/>
            <person name="Stentiford G.D."/>
            <person name="Williams B.A."/>
        </authorList>
    </citation>
    <scope>NUCLEOTIDE SEQUENCE [LARGE SCALE GENOMIC DNA]</scope>
    <source>
        <strain evidence="2 3">GB1</strain>
    </source>
</reference>
<proteinExistence type="predicted"/>
<sequence length="119" mass="14242">MQEVLIWYVCVPIIWRILTDLYPQKRIFKYLFITIYFLVTVSLEGIPRLFTIKQHLKSGGTLQDFVNLQNFEELMDKHFYSFETPDDMHKFVLMACTQGLLIFINIIMLVKLMLVTLFR</sequence>
<keyword evidence="1" id="KW-1133">Transmembrane helix</keyword>
<feature type="transmembrane region" description="Helical" evidence="1">
    <location>
        <begin position="91"/>
        <end position="118"/>
    </location>
</feature>
<dbReference type="EMBL" id="LVKB01000037">
    <property type="protein sequence ID" value="ORD97179.1"/>
    <property type="molecule type" value="Genomic_DNA"/>
</dbReference>
<name>A0A1X0QBK7_9MICR</name>
<gene>
    <name evidence="2" type="ORF">HERIO_955</name>
</gene>
<organism evidence="2 3">
    <name type="scientific">Hepatospora eriocheir</name>
    <dbReference type="NCBI Taxonomy" id="1081669"/>
    <lineage>
        <taxon>Eukaryota</taxon>
        <taxon>Fungi</taxon>
        <taxon>Fungi incertae sedis</taxon>
        <taxon>Microsporidia</taxon>
        <taxon>Hepatosporidae</taxon>
        <taxon>Hepatospora</taxon>
    </lineage>
</organism>
<feature type="transmembrane region" description="Helical" evidence="1">
    <location>
        <begin position="30"/>
        <end position="50"/>
    </location>
</feature>